<keyword evidence="2" id="KW-1185">Reference proteome</keyword>
<protein>
    <submittedName>
        <fullName evidence="1">Uncharacterized protein</fullName>
    </submittedName>
</protein>
<accession>A0ACB7RMJ3</accession>
<name>A0ACB7RMJ3_HYAAI</name>
<organism evidence="1 2">
    <name type="scientific">Hyalomma asiaticum</name>
    <name type="common">Tick</name>
    <dbReference type="NCBI Taxonomy" id="266040"/>
    <lineage>
        <taxon>Eukaryota</taxon>
        <taxon>Metazoa</taxon>
        <taxon>Ecdysozoa</taxon>
        <taxon>Arthropoda</taxon>
        <taxon>Chelicerata</taxon>
        <taxon>Arachnida</taxon>
        <taxon>Acari</taxon>
        <taxon>Parasitiformes</taxon>
        <taxon>Ixodida</taxon>
        <taxon>Ixodoidea</taxon>
        <taxon>Ixodidae</taxon>
        <taxon>Hyalomminae</taxon>
        <taxon>Hyalomma</taxon>
    </lineage>
</organism>
<dbReference type="Proteomes" id="UP000821845">
    <property type="component" value="Chromosome 9"/>
</dbReference>
<reference evidence="1" key="1">
    <citation type="submission" date="2020-05" db="EMBL/GenBank/DDBJ databases">
        <title>Large-scale comparative analyses of tick genomes elucidate their genetic diversity and vector capacities.</title>
        <authorList>
            <person name="Jia N."/>
            <person name="Wang J."/>
            <person name="Shi W."/>
            <person name="Du L."/>
            <person name="Sun Y."/>
            <person name="Zhan W."/>
            <person name="Jiang J."/>
            <person name="Wang Q."/>
            <person name="Zhang B."/>
            <person name="Ji P."/>
            <person name="Sakyi L.B."/>
            <person name="Cui X."/>
            <person name="Yuan T."/>
            <person name="Jiang B."/>
            <person name="Yang W."/>
            <person name="Lam T.T.-Y."/>
            <person name="Chang Q."/>
            <person name="Ding S."/>
            <person name="Wang X."/>
            <person name="Zhu J."/>
            <person name="Ruan X."/>
            <person name="Zhao L."/>
            <person name="Wei J."/>
            <person name="Que T."/>
            <person name="Du C."/>
            <person name="Cheng J."/>
            <person name="Dai P."/>
            <person name="Han X."/>
            <person name="Huang E."/>
            <person name="Gao Y."/>
            <person name="Liu J."/>
            <person name="Shao H."/>
            <person name="Ye R."/>
            <person name="Li L."/>
            <person name="Wei W."/>
            <person name="Wang X."/>
            <person name="Wang C."/>
            <person name="Yang T."/>
            <person name="Huo Q."/>
            <person name="Li W."/>
            <person name="Guo W."/>
            <person name="Chen H."/>
            <person name="Zhou L."/>
            <person name="Ni X."/>
            <person name="Tian J."/>
            <person name="Zhou Y."/>
            <person name="Sheng Y."/>
            <person name="Liu T."/>
            <person name="Pan Y."/>
            <person name="Xia L."/>
            <person name="Li J."/>
            <person name="Zhao F."/>
            <person name="Cao W."/>
        </authorList>
    </citation>
    <scope>NUCLEOTIDE SEQUENCE</scope>
    <source>
        <strain evidence="1">Hyas-2018</strain>
    </source>
</reference>
<evidence type="ECO:0000313" key="2">
    <source>
        <dbReference type="Proteomes" id="UP000821845"/>
    </source>
</evidence>
<gene>
    <name evidence="1" type="ORF">HPB50_016670</name>
</gene>
<comment type="caution">
    <text evidence="1">The sequence shown here is derived from an EMBL/GenBank/DDBJ whole genome shotgun (WGS) entry which is preliminary data.</text>
</comment>
<sequence>MSVSTAEVQRDDLNNLGAVNAATATCSAGIFPAGFSGDSPDSVAELMGAIERLSHRVVCLASSSCVLLLATLPLQSAWELRQSRGFQNDTHTWLDTINVLGSWHAMDEPAEMASGHKPLSRWCRDLAKMCRRVARALGKTDH</sequence>
<proteinExistence type="predicted"/>
<dbReference type="EMBL" id="CM023489">
    <property type="protein sequence ID" value="KAH6922578.1"/>
    <property type="molecule type" value="Genomic_DNA"/>
</dbReference>
<evidence type="ECO:0000313" key="1">
    <source>
        <dbReference type="EMBL" id="KAH6922578.1"/>
    </source>
</evidence>